<keyword evidence="1" id="KW-0812">Transmembrane</keyword>
<sequence>MSRSSAVTVLVLLGAALLCLALAPLAVPDSYDVVRHSVSESAGQGVPGAWVARTGFVLLGLAVLVEAARAGEAWGPWGRGAHAVYGAGMFGVAVFSHSPWYSAAWDRAEDTLHTVASTTVGFAFMVGVLAVTIRRGRRPGWIRVLDIVALVAAVVLPLTMLTMPFVAGAAQRLLFAIGLTWYGVEAVRLARPDAPGRYREL</sequence>
<dbReference type="RefSeq" id="WP_171245736.1">
    <property type="nucleotide sequence ID" value="NZ_JABFAJ010000003.1"/>
</dbReference>
<keyword evidence="1" id="KW-0472">Membrane</keyword>
<organism evidence="2 3">
    <name type="scientific">Isoptericola sediminis</name>
    <dbReference type="NCBI Taxonomy" id="2733572"/>
    <lineage>
        <taxon>Bacteria</taxon>
        <taxon>Bacillati</taxon>
        <taxon>Actinomycetota</taxon>
        <taxon>Actinomycetes</taxon>
        <taxon>Micrococcales</taxon>
        <taxon>Promicromonosporaceae</taxon>
        <taxon>Isoptericola</taxon>
    </lineage>
</organism>
<evidence type="ECO:0000256" key="1">
    <source>
        <dbReference type="SAM" id="Phobius"/>
    </source>
</evidence>
<dbReference type="Proteomes" id="UP000557204">
    <property type="component" value="Unassembled WGS sequence"/>
</dbReference>
<evidence type="ECO:0000313" key="2">
    <source>
        <dbReference type="EMBL" id="NNU26232.1"/>
    </source>
</evidence>
<protein>
    <submittedName>
        <fullName evidence="2">DUF998 domain-containing protein</fullName>
    </submittedName>
</protein>
<feature type="transmembrane region" description="Helical" evidence="1">
    <location>
        <begin position="80"/>
        <end position="100"/>
    </location>
</feature>
<dbReference type="Pfam" id="PF06197">
    <property type="entry name" value="DUF998"/>
    <property type="match status" value="1"/>
</dbReference>
<dbReference type="EMBL" id="JABFAJ010000003">
    <property type="protein sequence ID" value="NNU26232.1"/>
    <property type="molecule type" value="Genomic_DNA"/>
</dbReference>
<dbReference type="InterPro" id="IPR009339">
    <property type="entry name" value="DUF998"/>
</dbReference>
<comment type="caution">
    <text evidence="2">The sequence shown here is derived from an EMBL/GenBank/DDBJ whole genome shotgun (WGS) entry which is preliminary data.</text>
</comment>
<accession>A0A849JSE9</accession>
<reference evidence="2 3" key="1">
    <citation type="submission" date="2020-05" db="EMBL/GenBank/DDBJ databases">
        <title>Genome sequence of Isoptericola sp. JC619 isolated from Chilika lagoon, India.</title>
        <authorList>
            <person name="Kumar D."/>
            <person name="Appam K."/>
            <person name="Gandham S."/>
            <person name="Uppada J."/>
            <person name="Sasikala C."/>
            <person name="Venkata Ramana C."/>
        </authorList>
    </citation>
    <scope>NUCLEOTIDE SEQUENCE [LARGE SCALE GENOMIC DNA]</scope>
    <source>
        <strain evidence="2 3">JC619</strain>
    </source>
</reference>
<feature type="transmembrane region" description="Helical" evidence="1">
    <location>
        <begin position="112"/>
        <end position="132"/>
    </location>
</feature>
<feature type="transmembrane region" description="Helical" evidence="1">
    <location>
        <begin position="50"/>
        <end position="68"/>
    </location>
</feature>
<feature type="transmembrane region" description="Helical" evidence="1">
    <location>
        <begin position="144"/>
        <end position="167"/>
    </location>
</feature>
<gene>
    <name evidence="2" type="ORF">HLI28_01565</name>
</gene>
<evidence type="ECO:0000313" key="3">
    <source>
        <dbReference type="Proteomes" id="UP000557204"/>
    </source>
</evidence>
<keyword evidence="3" id="KW-1185">Reference proteome</keyword>
<name>A0A849JSE9_9MICO</name>
<dbReference type="AlphaFoldDB" id="A0A849JSE9"/>
<proteinExistence type="predicted"/>
<keyword evidence="1" id="KW-1133">Transmembrane helix</keyword>